<gene>
    <name evidence="1" type="ORF">ENL91_03480</name>
</gene>
<dbReference type="Pfam" id="PF04199">
    <property type="entry name" value="Cyclase"/>
    <property type="match status" value="1"/>
</dbReference>
<dbReference type="InterPro" id="IPR007325">
    <property type="entry name" value="KFase/CYL"/>
</dbReference>
<comment type="caution">
    <text evidence="1">The sequence shown here is derived from an EMBL/GenBank/DDBJ whole genome shotgun (WGS) entry which is preliminary data.</text>
</comment>
<dbReference type="Gene3D" id="3.50.30.50">
    <property type="entry name" value="Putative cyclase"/>
    <property type="match status" value="1"/>
</dbReference>
<reference evidence="1" key="1">
    <citation type="journal article" date="2020" name="mSystems">
        <title>Genome- and Community-Level Interaction Insights into Carbon Utilization and Element Cycling Functions of Hydrothermarchaeota in Hydrothermal Sediment.</title>
        <authorList>
            <person name="Zhou Z."/>
            <person name="Liu Y."/>
            <person name="Xu W."/>
            <person name="Pan J."/>
            <person name="Luo Z.H."/>
            <person name="Li M."/>
        </authorList>
    </citation>
    <scope>NUCLEOTIDE SEQUENCE [LARGE SCALE GENOMIC DNA]</scope>
    <source>
        <strain evidence="1">SpSt-1038</strain>
    </source>
</reference>
<dbReference type="SUPFAM" id="SSF102198">
    <property type="entry name" value="Putative cyclase"/>
    <property type="match status" value="1"/>
</dbReference>
<sequence length="237" mass="26389">MMVVFSYSLNPDIIVMPPGGIAKPEIIPRSRTMPAPPGSNLEGVRWSSYNNTSFVKFFAHTGTHIDTPFHIDGAGSDLGAFVLEDFVFEQPLLLEIPKTDRAKITRADLLPYEKCLAQADLLLVYTGFSRFRSTDPDRYINNQPGFTVEAAEYLMQFSRLRCVAIDLMGIENIAEGRAATPPFPVHRAFLLKRKKFLILEDANLAPLVGRTLKRAFLIPIMLPGVEAMPVTAFAETD</sequence>
<proteinExistence type="predicted"/>
<evidence type="ECO:0008006" key="2">
    <source>
        <dbReference type="Google" id="ProtNLM"/>
    </source>
</evidence>
<dbReference type="PANTHER" id="PTHR31118">
    <property type="entry name" value="CYCLASE-LIKE PROTEIN 2"/>
    <property type="match status" value="1"/>
</dbReference>
<organism evidence="1">
    <name type="scientific">Candidatus Methanosuratincola petrocarbonis</name>
    <name type="common">ex Vanwonterghem et al. 2016</name>
    <dbReference type="NCBI Taxonomy" id="1867261"/>
    <lineage>
        <taxon>Archaea</taxon>
        <taxon>Thermoproteota</taxon>
        <taxon>Methanosuratincolia</taxon>
        <taxon>Candidatus Methanomethylicales</taxon>
        <taxon>Candidatus Methanomethylicaceae</taxon>
        <taxon>Candidatus Methanosuratincola (ex Vanwonterghem et al. 2016)</taxon>
    </lineage>
</organism>
<dbReference type="GO" id="GO:0019441">
    <property type="term" value="P:L-tryptophan catabolic process to kynurenine"/>
    <property type="evidence" value="ECO:0007669"/>
    <property type="project" value="InterPro"/>
</dbReference>
<accession>A0A7J3V0P2</accession>
<dbReference type="PANTHER" id="PTHR31118:SF32">
    <property type="entry name" value="KYNURENINE FORMAMIDASE"/>
    <property type="match status" value="1"/>
</dbReference>
<evidence type="ECO:0000313" key="1">
    <source>
        <dbReference type="EMBL" id="HHI49213.1"/>
    </source>
</evidence>
<dbReference type="AlphaFoldDB" id="A0A7J3V0P2"/>
<protein>
    <recommendedName>
        <fullName evidence="2">Cyclase family protein</fullName>
    </recommendedName>
</protein>
<dbReference type="EMBL" id="DRVT01000045">
    <property type="protein sequence ID" value="HHI49213.1"/>
    <property type="molecule type" value="Genomic_DNA"/>
</dbReference>
<name>A0A7J3V0P2_9CREN</name>
<dbReference type="InterPro" id="IPR037175">
    <property type="entry name" value="KFase_sf"/>
</dbReference>
<dbReference type="GO" id="GO:0004061">
    <property type="term" value="F:arylformamidase activity"/>
    <property type="evidence" value="ECO:0007669"/>
    <property type="project" value="InterPro"/>
</dbReference>